<evidence type="ECO:0000313" key="9">
    <source>
        <dbReference type="EMBL" id="AIF10592.1"/>
    </source>
</evidence>
<evidence type="ECO:0000256" key="2">
    <source>
        <dbReference type="ARBA" id="ARBA00022617"/>
    </source>
</evidence>
<feature type="transmembrane region" description="Helical" evidence="8">
    <location>
        <begin position="52"/>
        <end position="77"/>
    </location>
</feature>
<evidence type="ECO:0000256" key="8">
    <source>
        <dbReference type="SAM" id="Phobius"/>
    </source>
</evidence>
<gene>
    <name evidence="9" type="primary">sdhC</name>
</gene>
<dbReference type="Gene3D" id="1.20.1300.10">
    <property type="entry name" value="Fumarate reductase/succinate dehydrogenase, transmembrane subunit"/>
    <property type="match status" value="1"/>
</dbReference>
<keyword evidence="3 8" id="KW-0812">Transmembrane</keyword>
<dbReference type="SUPFAM" id="SSF81343">
    <property type="entry name" value="Fumarate reductase respiratory complex transmembrane subunits"/>
    <property type="match status" value="1"/>
</dbReference>
<dbReference type="InterPro" id="IPR034804">
    <property type="entry name" value="SQR/QFR_C/D"/>
</dbReference>
<keyword evidence="5 8" id="KW-1133">Transmembrane helix</keyword>
<sequence length="117" mass="13025">MMVLRESIIMKIHYGTAIGALFLTVIHIMMRLTQDFHESLEYENVIANYESVGYAILLELLLILISVHGFNGLRVILLEMNQGPTYEKLVTIGCLAGMAALIAYGSRTIIMTSMGMV</sequence>
<evidence type="ECO:0000256" key="7">
    <source>
        <dbReference type="ARBA" id="ARBA00023136"/>
    </source>
</evidence>
<feature type="transmembrane region" description="Helical" evidence="8">
    <location>
        <begin position="89"/>
        <end position="110"/>
    </location>
</feature>
<evidence type="ECO:0000256" key="3">
    <source>
        <dbReference type="ARBA" id="ARBA00022692"/>
    </source>
</evidence>
<keyword evidence="4" id="KW-0479">Metal-binding</keyword>
<protein>
    <submittedName>
        <fullName evidence="9">Succinate dehydrogenase cytochrome b556 subunit (SdhC)</fullName>
    </submittedName>
</protein>
<dbReference type="EMBL" id="KF900895">
    <property type="protein sequence ID" value="AIF10592.1"/>
    <property type="molecule type" value="Genomic_DNA"/>
</dbReference>
<accession>A0A075H824</accession>
<reference evidence="9" key="1">
    <citation type="journal article" date="2014" name="Genome Biol. Evol.">
        <title>Pangenome evidence for extensive interdomain horizontal transfer affecting lineage core and shell genes in uncultured planktonic thaumarchaeota and euryarchaeota.</title>
        <authorList>
            <person name="Deschamps P."/>
            <person name="Zivanovic Y."/>
            <person name="Moreira D."/>
            <person name="Rodriguez-Valera F."/>
            <person name="Lopez-Garcia P."/>
        </authorList>
    </citation>
    <scope>NUCLEOTIDE SEQUENCE</scope>
</reference>
<comment type="subcellular location">
    <subcellularLocation>
        <location evidence="1">Membrane</location>
    </subcellularLocation>
</comment>
<dbReference type="Pfam" id="PF01127">
    <property type="entry name" value="Sdh_cyt"/>
    <property type="match status" value="1"/>
</dbReference>
<dbReference type="GO" id="GO:0046872">
    <property type="term" value="F:metal ion binding"/>
    <property type="evidence" value="ECO:0007669"/>
    <property type="project" value="UniProtKB-KW"/>
</dbReference>
<feature type="transmembrane region" description="Helical" evidence="8">
    <location>
        <begin position="12"/>
        <end position="32"/>
    </location>
</feature>
<keyword evidence="2" id="KW-0349">Heme</keyword>
<evidence type="ECO:0000256" key="1">
    <source>
        <dbReference type="ARBA" id="ARBA00004370"/>
    </source>
</evidence>
<keyword evidence="6" id="KW-0408">Iron</keyword>
<dbReference type="GO" id="GO:0016020">
    <property type="term" value="C:membrane"/>
    <property type="evidence" value="ECO:0007669"/>
    <property type="project" value="UniProtKB-SubCell"/>
</dbReference>
<organism evidence="9">
    <name type="scientific">uncultured marine thaumarchaeote KM3_46_G10</name>
    <dbReference type="NCBI Taxonomy" id="1456161"/>
    <lineage>
        <taxon>Archaea</taxon>
        <taxon>Nitrososphaerota</taxon>
        <taxon>environmental samples</taxon>
    </lineage>
</organism>
<proteinExistence type="predicted"/>
<dbReference type="InterPro" id="IPR000701">
    <property type="entry name" value="SuccDH_FuR_B_TM-su"/>
</dbReference>
<dbReference type="AlphaFoldDB" id="A0A075H824"/>
<evidence type="ECO:0000256" key="5">
    <source>
        <dbReference type="ARBA" id="ARBA00022989"/>
    </source>
</evidence>
<name>A0A075H824_9ARCH</name>
<keyword evidence="7 8" id="KW-0472">Membrane</keyword>
<evidence type="ECO:0000256" key="4">
    <source>
        <dbReference type="ARBA" id="ARBA00022723"/>
    </source>
</evidence>
<evidence type="ECO:0000256" key="6">
    <source>
        <dbReference type="ARBA" id="ARBA00023004"/>
    </source>
</evidence>